<feature type="signal peptide" evidence="2">
    <location>
        <begin position="1"/>
        <end position="19"/>
    </location>
</feature>
<feature type="region of interest" description="Disordered" evidence="1">
    <location>
        <begin position="222"/>
        <end position="261"/>
    </location>
</feature>
<feature type="chain" id="PRO_5038700418" description="Lipoprotein" evidence="2">
    <location>
        <begin position="20"/>
        <end position="261"/>
    </location>
</feature>
<evidence type="ECO:0000313" key="3">
    <source>
        <dbReference type="EMBL" id="NGO70648.1"/>
    </source>
</evidence>
<reference evidence="3 4" key="1">
    <citation type="submission" date="2020-02" db="EMBL/GenBank/DDBJ databases">
        <title>Whole-genome analyses of novel actinobacteria.</title>
        <authorList>
            <person name="Sahin N."/>
            <person name="Tatar D."/>
        </authorList>
    </citation>
    <scope>NUCLEOTIDE SEQUENCE [LARGE SCALE GENOMIC DNA]</scope>
    <source>
        <strain evidence="3 4">SB3404</strain>
    </source>
</reference>
<dbReference type="EMBL" id="JAAKZZ010000217">
    <property type="protein sequence ID" value="NGO70648.1"/>
    <property type="molecule type" value="Genomic_DNA"/>
</dbReference>
<evidence type="ECO:0008006" key="5">
    <source>
        <dbReference type="Google" id="ProtNLM"/>
    </source>
</evidence>
<organism evidence="3 4">
    <name type="scientific">Streptomyces boncukensis</name>
    <dbReference type="NCBI Taxonomy" id="2711219"/>
    <lineage>
        <taxon>Bacteria</taxon>
        <taxon>Bacillati</taxon>
        <taxon>Actinomycetota</taxon>
        <taxon>Actinomycetes</taxon>
        <taxon>Kitasatosporales</taxon>
        <taxon>Streptomycetaceae</taxon>
        <taxon>Streptomyces</taxon>
    </lineage>
</organism>
<protein>
    <recommendedName>
        <fullName evidence="5">Lipoprotein</fullName>
    </recommendedName>
</protein>
<dbReference type="Proteomes" id="UP000477722">
    <property type="component" value="Unassembled WGS sequence"/>
</dbReference>
<evidence type="ECO:0000313" key="4">
    <source>
        <dbReference type="Proteomes" id="UP000477722"/>
    </source>
</evidence>
<comment type="caution">
    <text evidence="3">The sequence shown here is derived from an EMBL/GenBank/DDBJ whole genome shotgun (WGS) entry which is preliminary data.</text>
</comment>
<evidence type="ECO:0000256" key="2">
    <source>
        <dbReference type="SAM" id="SignalP"/>
    </source>
</evidence>
<keyword evidence="4" id="KW-1185">Reference proteome</keyword>
<dbReference type="AlphaFoldDB" id="A0A6G4WZT9"/>
<proteinExistence type="predicted"/>
<evidence type="ECO:0000256" key="1">
    <source>
        <dbReference type="SAM" id="MobiDB-lite"/>
    </source>
</evidence>
<keyword evidence="2" id="KW-0732">Signal</keyword>
<accession>A0A6G4WZT9</accession>
<sequence length="261" mass="27802">MFRQHRVALALVACAAATAGGALLVQATSAPGAGPGTDRGLDGLTGQQIADKAVRQLNSASSLRLKLKAADLEMRLSLDENANCAGKLRIPGKGSVKLIKRGDTVWMRPSAAFWRHQLGGERGAAAAERFQGRYIKGRADDSLLGGSGLATACDLDAFRAAAGADDEGAAERWRRGPAGTVRGHTAVPVTREQDGVEVTMLVADRGKPYPLKLQRRAGAERDEIQLGRFDEPVPRGTPPARQTVDVTELREQLRRPPAKEV</sequence>
<name>A0A6G4WZT9_9ACTN</name>
<feature type="compositionally biased region" description="Basic and acidic residues" evidence="1">
    <location>
        <begin position="222"/>
        <end position="233"/>
    </location>
</feature>
<dbReference type="RefSeq" id="WP_165300309.1">
    <property type="nucleotide sequence ID" value="NZ_JAAKZZ010000217.1"/>
</dbReference>
<gene>
    <name evidence="3" type="ORF">G5C65_20285</name>
</gene>
<feature type="compositionally biased region" description="Basic and acidic residues" evidence="1">
    <location>
        <begin position="247"/>
        <end position="261"/>
    </location>
</feature>